<evidence type="ECO:0000313" key="3">
    <source>
        <dbReference type="EMBL" id="PZF74357.1"/>
    </source>
</evidence>
<protein>
    <recommendedName>
        <fullName evidence="2">Secretion system C-terminal sorting domain-containing protein</fullName>
    </recommendedName>
</protein>
<dbReference type="EMBL" id="QKTW01000003">
    <property type="protein sequence ID" value="PZF74357.1"/>
    <property type="molecule type" value="Genomic_DNA"/>
</dbReference>
<sequence length="523" mass="56108">MKRTVICFLVCGIFLGKPLFAQTPAKMLAAPEGSYTAFFNYFDPSAAGMPANAANASKGVAGIENFKYSSGDISLGSGFIIRTSRSDGKVCLLTAGHVVSMIKDNPQAGDKIPMDLYFQYLGRDNNGYAQTISGISASVPNAMLAAYSNERIFLPEAQQTLPLDYAILLIDKKMLPKKSITTLGYNLNTVASSGGQYYALGHPNAMPMCIANGLNYQGGFSLLAQFSCTGNNNIGHGFSGGALFAASTTQNNDAVIGLLMNGSTADFPIPNAQLKGRDEELSYLTGGVFLHLQYIADKIRQYCQQASAGAQVVTDPYLAPEDVDNMTNWNAFQVNVTASNLSGLATVSSADYTQENPNSKLFRGNVLTMNFNYLASTASQNLVTSCIASETDLENGFAFTADNNTEFSVYSVVPERPTSTSRVAPASFASGAIAQPTSFAVIYPNPSFTGIFSIDIEHNDAPQLQYYLQVYSFEGKVISQKKVLAGMHSELNLQGNANGTYIVIIKDEQGNVQFSKQVNYLGN</sequence>
<feature type="signal peptide" evidence="1">
    <location>
        <begin position="1"/>
        <end position="21"/>
    </location>
</feature>
<dbReference type="InterPro" id="IPR026444">
    <property type="entry name" value="Secre_tail"/>
</dbReference>
<feature type="domain" description="Secretion system C-terminal sorting" evidence="2">
    <location>
        <begin position="442"/>
        <end position="517"/>
    </location>
</feature>
<accession>A0A2W2BEN2</accession>
<dbReference type="AlphaFoldDB" id="A0A2W2BEN2"/>
<dbReference type="InterPro" id="IPR009003">
    <property type="entry name" value="Peptidase_S1_PA"/>
</dbReference>
<evidence type="ECO:0000313" key="4">
    <source>
        <dbReference type="Proteomes" id="UP000248745"/>
    </source>
</evidence>
<gene>
    <name evidence="3" type="ORF">DN068_01890</name>
</gene>
<dbReference type="SUPFAM" id="SSF50494">
    <property type="entry name" value="Trypsin-like serine proteases"/>
    <property type="match status" value="1"/>
</dbReference>
<feature type="chain" id="PRO_5016092459" description="Secretion system C-terminal sorting domain-containing protein" evidence="1">
    <location>
        <begin position="22"/>
        <end position="523"/>
    </location>
</feature>
<keyword evidence="4" id="KW-1185">Reference proteome</keyword>
<dbReference type="Pfam" id="PF18962">
    <property type="entry name" value="Por_Secre_tail"/>
    <property type="match status" value="1"/>
</dbReference>
<organism evidence="3 4">
    <name type="scientific">Taibaiella soli</name>
    <dbReference type="NCBI Taxonomy" id="1649169"/>
    <lineage>
        <taxon>Bacteria</taxon>
        <taxon>Pseudomonadati</taxon>
        <taxon>Bacteroidota</taxon>
        <taxon>Chitinophagia</taxon>
        <taxon>Chitinophagales</taxon>
        <taxon>Chitinophagaceae</taxon>
        <taxon>Taibaiella</taxon>
    </lineage>
</organism>
<proteinExistence type="predicted"/>
<comment type="caution">
    <text evidence="3">The sequence shown here is derived from an EMBL/GenBank/DDBJ whole genome shotgun (WGS) entry which is preliminary data.</text>
</comment>
<name>A0A2W2BEN2_9BACT</name>
<evidence type="ECO:0000259" key="2">
    <source>
        <dbReference type="Pfam" id="PF18962"/>
    </source>
</evidence>
<dbReference type="RefSeq" id="WP_110997194.1">
    <property type="nucleotide sequence ID" value="NZ_QKTW01000003.1"/>
</dbReference>
<dbReference type="NCBIfam" id="TIGR04183">
    <property type="entry name" value="Por_Secre_tail"/>
    <property type="match status" value="1"/>
</dbReference>
<dbReference type="Proteomes" id="UP000248745">
    <property type="component" value="Unassembled WGS sequence"/>
</dbReference>
<dbReference type="OrthoDB" id="9342482at2"/>
<keyword evidence="1" id="KW-0732">Signal</keyword>
<evidence type="ECO:0000256" key="1">
    <source>
        <dbReference type="SAM" id="SignalP"/>
    </source>
</evidence>
<reference evidence="3 4" key="1">
    <citation type="submission" date="2018-06" db="EMBL/GenBank/DDBJ databases">
        <title>Mucibacter soli gen. nov., sp. nov., a new member of the family Chitinophagaceae producing mucin.</title>
        <authorList>
            <person name="Kim M.-K."/>
            <person name="Park S."/>
            <person name="Kim T.-S."/>
            <person name="Joung Y."/>
            <person name="Han J.-H."/>
            <person name="Kim S.B."/>
        </authorList>
    </citation>
    <scope>NUCLEOTIDE SEQUENCE [LARGE SCALE GENOMIC DNA]</scope>
    <source>
        <strain evidence="3 4">R1-15</strain>
    </source>
</reference>